<feature type="chain" id="PRO_5006855504" evidence="2">
    <location>
        <begin position="21"/>
        <end position="765"/>
    </location>
</feature>
<comment type="similarity">
    <text evidence="1">Belongs to the peptidase M28 family. M28B subfamily.</text>
</comment>
<evidence type="ECO:0000256" key="1">
    <source>
        <dbReference type="ARBA" id="ARBA00005634"/>
    </source>
</evidence>
<dbReference type="PANTHER" id="PTHR10404">
    <property type="entry name" value="N-ACETYLATED-ALPHA-LINKED ACIDIC DIPEPTIDASE"/>
    <property type="match status" value="1"/>
</dbReference>
<dbReference type="Pfam" id="PF02225">
    <property type="entry name" value="PA"/>
    <property type="match status" value="1"/>
</dbReference>
<evidence type="ECO:0000313" key="7">
    <source>
        <dbReference type="Proteomes" id="UP000052230"/>
    </source>
</evidence>
<keyword evidence="2" id="KW-0732">Signal</keyword>
<dbReference type="InterPro" id="IPR046450">
    <property type="entry name" value="PA_dom_sf"/>
</dbReference>
<dbReference type="Gene3D" id="3.40.630.10">
    <property type="entry name" value="Zn peptidases"/>
    <property type="match status" value="1"/>
</dbReference>
<evidence type="ECO:0000259" key="3">
    <source>
        <dbReference type="Pfam" id="PF02225"/>
    </source>
</evidence>
<evidence type="ECO:0000259" key="4">
    <source>
        <dbReference type="Pfam" id="PF04253"/>
    </source>
</evidence>
<dbReference type="RefSeq" id="WP_040258843.1">
    <property type="nucleotide sequence ID" value="NZ_LN647967.1"/>
</dbReference>
<feature type="domain" description="Transferrin receptor-like dimerisation" evidence="4">
    <location>
        <begin position="644"/>
        <end position="753"/>
    </location>
</feature>
<dbReference type="InterPro" id="IPR003137">
    <property type="entry name" value="PA_domain"/>
</dbReference>
<feature type="signal peptide" evidence="2">
    <location>
        <begin position="1"/>
        <end position="20"/>
    </location>
</feature>
<proteinExistence type="inferred from homology"/>
<dbReference type="InterPro" id="IPR036757">
    <property type="entry name" value="TFR-like_dimer_dom_sf"/>
</dbReference>
<dbReference type="InterPro" id="IPR039373">
    <property type="entry name" value="Peptidase_M28B"/>
</dbReference>
<dbReference type="SUPFAM" id="SSF53187">
    <property type="entry name" value="Zn-dependent exopeptidases"/>
    <property type="match status" value="1"/>
</dbReference>
<dbReference type="SUPFAM" id="SSF47672">
    <property type="entry name" value="Transferrin receptor-like dimerisation domain"/>
    <property type="match status" value="1"/>
</dbReference>
<feature type="domain" description="PA" evidence="3">
    <location>
        <begin position="157"/>
        <end position="224"/>
    </location>
</feature>
<gene>
    <name evidence="6" type="ORF">XAC3562_840023</name>
</gene>
<dbReference type="AlphaFoldDB" id="A0A0U5BXF1"/>
<reference evidence="6 7" key="1">
    <citation type="submission" date="2014-09" db="EMBL/GenBank/DDBJ databases">
        <authorList>
            <person name="Regsiter A."/>
        </authorList>
    </citation>
    <scope>NUCLEOTIDE SEQUENCE [LARGE SCALE GENOMIC DNA]</scope>
</reference>
<dbReference type="CDD" id="cd02121">
    <property type="entry name" value="PA_GCPII_like"/>
    <property type="match status" value="1"/>
</dbReference>
<dbReference type="PANTHER" id="PTHR10404:SF46">
    <property type="entry name" value="VACUOLAR PROTEIN SORTING-ASSOCIATED PROTEIN 70"/>
    <property type="match status" value="1"/>
</dbReference>
<dbReference type="InterPro" id="IPR007484">
    <property type="entry name" value="Peptidase_M28"/>
</dbReference>
<dbReference type="Gene3D" id="1.20.930.40">
    <property type="entry name" value="Transferrin receptor-like, dimerisation domain"/>
    <property type="match status" value="1"/>
</dbReference>
<comment type="caution">
    <text evidence="6">The sequence shown here is derived from an EMBL/GenBank/DDBJ whole genome shotgun (WGS) entry which is preliminary data.</text>
</comment>
<evidence type="ECO:0000313" key="6">
    <source>
        <dbReference type="EMBL" id="CEG18371.1"/>
    </source>
</evidence>
<evidence type="ECO:0000256" key="2">
    <source>
        <dbReference type="SAM" id="SignalP"/>
    </source>
</evidence>
<dbReference type="FunFam" id="3.40.630.10:FF:000101">
    <property type="entry name" value="N-acetylated alpha-linked acidic dipeptidase like 1"/>
    <property type="match status" value="1"/>
</dbReference>
<keyword evidence="7" id="KW-1185">Reference proteome</keyword>
<dbReference type="EMBL" id="CCXZ01000182">
    <property type="protein sequence ID" value="CEG18371.1"/>
    <property type="molecule type" value="Genomic_DNA"/>
</dbReference>
<evidence type="ECO:0000259" key="5">
    <source>
        <dbReference type="Pfam" id="PF04389"/>
    </source>
</evidence>
<dbReference type="SUPFAM" id="SSF52025">
    <property type="entry name" value="PA domain"/>
    <property type="match status" value="1"/>
</dbReference>
<feature type="domain" description="Peptidase M28" evidence="5">
    <location>
        <begin position="338"/>
        <end position="549"/>
    </location>
</feature>
<dbReference type="Proteomes" id="UP000052230">
    <property type="component" value="Unassembled WGS sequence"/>
</dbReference>
<dbReference type="InterPro" id="IPR007365">
    <property type="entry name" value="TFR-like_dimer_dom"/>
</dbReference>
<accession>A0A0U5BXF1</accession>
<organism evidence="6 7">
    <name type="scientific">Xanthomonas citri pv. citri</name>
    <dbReference type="NCBI Taxonomy" id="611301"/>
    <lineage>
        <taxon>Bacteria</taxon>
        <taxon>Pseudomonadati</taxon>
        <taxon>Pseudomonadota</taxon>
        <taxon>Gammaproteobacteria</taxon>
        <taxon>Lysobacterales</taxon>
        <taxon>Lysobacteraceae</taxon>
        <taxon>Xanthomonas</taxon>
    </lineage>
</organism>
<sequence length="765" mass="82476">MTSSQHAWLIAMALATPSVAAQSAAQPATHAGALPGYDAAAAQAQRALEARFDDGLKDADYRGWLKQWSSAPNQVGAPHNLENARDLQTRLRDYGWDARIETFEVLWPSPRSSQLELLGPKPYIARLKEPPLAGDNTSTQTEHVLPPYVIYGGNGDVTGDLVYVNYGIAEDYEALARNGVDVRGKIVIARYGKGWRGLKPRLAQEHGAIGAIIYSDPRDDGYFQDQAYPDGPARNQWSVQRGSVANFAIYPGDPLTPGVGASKGAKRLKIEQAGSVLKIPTLPISWGDAQPLLAALGGPVAPEDWRGALPITYRIGGDAKARVHLKVDADWGSQTIYNVIATLRGSEYPDQWVVRGNHRDGWVFGAADPLSGTTALLAEAKAIGELAKQGQRPKRTLVYASWDGEEAGLLGSTEWAEQHADELRRKAVLYVNTDGNGRGFLNAGGSHALQRLVNSVAADVQDPDSGVSVLERQRARARIDALAPAAKPAQKDIAKTAAGGGDIPLKALGSGSDYSPFLQHLGLATLDLGYGGQGGGSGVYHSLYDSYDYFARFIDPQFAYLPLLSQTVGRTVLRVANAPVLPQRFGDFADAVAGYAQELKQQADSDRTAARTQAELLQAGAYAAVDNPNRPQRAPEPKAAVPQIDFAALDQAITRLQGSAKRYDTALAARGGNLDAHVRGKLNASLQRIDQTLLAEAGLPGRSWYRNLIYAPGLATGYEVKTLPGIREALEDRRWEDLSRYIVQTAAVLDRYREAIDRNTALIEG</sequence>
<dbReference type="Pfam" id="PF04253">
    <property type="entry name" value="TFR_dimer"/>
    <property type="match status" value="1"/>
</dbReference>
<protein>
    <submittedName>
        <fullName evidence="6">Peptidase M28 family protein</fullName>
    </submittedName>
</protein>
<dbReference type="Pfam" id="PF04389">
    <property type="entry name" value="Peptidase_M28"/>
    <property type="match status" value="1"/>
</dbReference>
<dbReference type="Gene3D" id="3.50.30.30">
    <property type="match status" value="1"/>
</dbReference>
<name>A0A0U5BXF1_XANCI</name>